<keyword evidence="3 4" id="KW-0574">Periplasm</keyword>
<dbReference type="InterPro" id="IPR052037">
    <property type="entry name" value="LPS_export_LptA"/>
</dbReference>
<dbReference type="Gene3D" id="2.60.450.10">
    <property type="entry name" value="Lipopolysaccharide (LPS) transport protein A like domain"/>
    <property type="match status" value="1"/>
</dbReference>
<dbReference type="InterPro" id="IPR014340">
    <property type="entry name" value="LptA"/>
</dbReference>
<feature type="region of interest" description="Disordered" evidence="5">
    <location>
        <begin position="171"/>
        <end position="194"/>
    </location>
</feature>
<reference evidence="7 8" key="1">
    <citation type="submission" date="2009-10" db="EMBL/GenBank/DDBJ databases">
        <title>Complete sequence of Halothiobacillus neapolitanus c2.</title>
        <authorList>
            <consortium name="US DOE Joint Genome Institute"/>
            <person name="Lucas S."/>
            <person name="Copeland A."/>
            <person name="Lapidus A."/>
            <person name="Glavina del Rio T."/>
            <person name="Tice H."/>
            <person name="Bruce D."/>
            <person name="Goodwin L."/>
            <person name="Pitluck S."/>
            <person name="Davenport K."/>
            <person name="Brettin T."/>
            <person name="Detter J.C."/>
            <person name="Han C."/>
            <person name="Tapia R."/>
            <person name="Larimer F."/>
            <person name="Land M."/>
            <person name="Hauser L."/>
            <person name="Kyrpides N."/>
            <person name="Mikhailova N."/>
            <person name="Kerfeld C."/>
            <person name="Cannon G."/>
            <person name="Heinhort S."/>
        </authorList>
    </citation>
    <scope>NUCLEOTIDE SEQUENCE [LARGE SCALE GENOMIC DNA]</scope>
    <source>
        <strain evidence="8">ATCC 23641 / c2</strain>
    </source>
</reference>
<comment type="subunit">
    <text evidence="4">Component of the lipopolysaccharide transport and assembly complex.</text>
</comment>
<evidence type="ECO:0000256" key="5">
    <source>
        <dbReference type="SAM" id="MobiDB-lite"/>
    </source>
</evidence>
<protein>
    <recommendedName>
        <fullName evidence="4">Lipopolysaccharide export system protein LptA</fullName>
    </recommendedName>
</protein>
<dbReference type="PANTHER" id="PTHR36504:SF1">
    <property type="entry name" value="LIPOPOLYSACCHARIDE EXPORT SYSTEM PROTEIN LPTA"/>
    <property type="match status" value="1"/>
</dbReference>
<evidence type="ECO:0000256" key="3">
    <source>
        <dbReference type="ARBA" id="ARBA00022764"/>
    </source>
</evidence>
<dbReference type="OrthoDB" id="9795964at2"/>
<dbReference type="EMBL" id="CP001801">
    <property type="protein sequence ID" value="ACX95602.1"/>
    <property type="molecule type" value="Genomic_DNA"/>
</dbReference>
<evidence type="ECO:0000259" key="6">
    <source>
        <dbReference type="Pfam" id="PF03968"/>
    </source>
</evidence>
<evidence type="ECO:0000313" key="8">
    <source>
        <dbReference type="Proteomes" id="UP000009102"/>
    </source>
</evidence>
<dbReference type="RefSeq" id="WP_012823638.1">
    <property type="nucleotide sequence ID" value="NC_013422.1"/>
</dbReference>
<comment type="function">
    <text evidence="4">Involved in the assembly of lipopolysaccharide (LPS). Required for the translocation of LPS from the inner membrane to the outer membrane. May form a bridge between the inner membrane and the outer membrane, via interactions with LptC and LptD, thereby facilitating LPS transfer across the periplasm.</text>
</comment>
<dbReference type="AlphaFoldDB" id="D0KYS9"/>
<organism evidence="7 8">
    <name type="scientific">Halothiobacillus neapolitanus (strain ATCC 23641 / DSM 15147 / CIP 104769 / NCIMB 8539 / c2)</name>
    <name type="common">Thiobacillus neapolitanus</name>
    <dbReference type="NCBI Taxonomy" id="555778"/>
    <lineage>
        <taxon>Bacteria</taxon>
        <taxon>Pseudomonadati</taxon>
        <taxon>Pseudomonadota</taxon>
        <taxon>Gammaproteobacteria</taxon>
        <taxon>Chromatiales</taxon>
        <taxon>Halothiobacillaceae</taxon>
        <taxon>Halothiobacillus</taxon>
    </lineage>
</organism>
<dbReference type="Pfam" id="PF03968">
    <property type="entry name" value="LptD_N"/>
    <property type="match status" value="1"/>
</dbReference>
<dbReference type="GO" id="GO:0015920">
    <property type="term" value="P:lipopolysaccharide transport"/>
    <property type="evidence" value="ECO:0007669"/>
    <property type="project" value="UniProtKB-UniRule"/>
</dbReference>
<dbReference type="InterPro" id="IPR005653">
    <property type="entry name" value="OstA-like_N"/>
</dbReference>
<dbReference type="GO" id="GO:0030288">
    <property type="term" value="C:outer membrane-bounded periplasmic space"/>
    <property type="evidence" value="ECO:0007669"/>
    <property type="project" value="TreeGrafter"/>
</dbReference>
<proteinExistence type="inferred from homology"/>
<dbReference type="Proteomes" id="UP000009102">
    <property type="component" value="Chromosome"/>
</dbReference>
<evidence type="ECO:0000256" key="2">
    <source>
        <dbReference type="ARBA" id="ARBA00022729"/>
    </source>
</evidence>
<dbReference type="NCBIfam" id="TIGR03002">
    <property type="entry name" value="outer_YhbN_LptA"/>
    <property type="match status" value="1"/>
</dbReference>
<evidence type="ECO:0000256" key="1">
    <source>
        <dbReference type="ARBA" id="ARBA00022448"/>
    </source>
</evidence>
<dbReference type="KEGG" id="hna:Hneap_0753"/>
<dbReference type="GO" id="GO:0001530">
    <property type="term" value="F:lipopolysaccharide binding"/>
    <property type="evidence" value="ECO:0007669"/>
    <property type="project" value="InterPro"/>
</dbReference>
<comment type="similarity">
    <text evidence="4">Belongs to the LptA family.</text>
</comment>
<dbReference type="GO" id="GO:0043165">
    <property type="term" value="P:Gram-negative-bacterium-type cell outer membrane assembly"/>
    <property type="evidence" value="ECO:0007669"/>
    <property type="project" value="UniProtKB-UniRule"/>
</dbReference>
<keyword evidence="1 4" id="KW-0813">Transport</keyword>
<comment type="subcellular location">
    <subcellularLocation>
        <location evidence="4">Periplasm</location>
    </subcellularLocation>
</comment>
<keyword evidence="8" id="KW-1185">Reference proteome</keyword>
<accession>D0KYS9</accession>
<gene>
    <name evidence="4" type="primary">lptA</name>
    <name evidence="7" type="ordered locus">Hneap_0753</name>
</gene>
<feature type="domain" description="Organic solvent tolerance-like N-terminal" evidence="6">
    <location>
        <begin position="45"/>
        <end position="153"/>
    </location>
</feature>
<dbReference type="HAMAP" id="MF_01914">
    <property type="entry name" value="LPS_assembly_LptA"/>
    <property type="match status" value="1"/>
</dbReference>
<dbReference type="GO" id="GO:0017089">
    <property type="term" value="F:glycolipid transfer activity"/>
    <property type="evidence" value="ECO:0007669"/>
    <property type="project" value="TreeGrafter"/>
</dbReference>
<dbReference type="eggNOG" id="COG1934">
    <property type="taxonomic scope" value="Bacteria"/>
</dbReference>
<keyword evidence="2" id="KW-0732">Signal</keyword>
<name>D0KYS9_HALNC</name>
<evidence type="ECO:0000256" key="4">
    <source>
        <dbReference type="HAMAP-Rule" id="MF_01914"/>
    </source>
</evidence>
<evidence type="ECO:0000313" key="7">
    <source>
        <dbReference type="EMBL" id="ACX95602.1"/>
    </source>
</evidence>
<dbReference type="STRING" id="555778.Hneap_0753"/>
<sequence>MHQSNTANICSTGWTSALLILGIIAGLMTPTVFAAKADRNQPIDVTANEKVTDYKQGTSIYTGNVVINQGSLHATGDKATLYVEKGELVRAVLEGKPATFQELDDKGQLVKGSANDANYLAQQQKIILTGNAKLDRQGDTLSSQQITYDMNAEVVKAGGKTGGERVHVVIQPRSKNADQPQDGKPAATTPSAKP</sequence>
<dbReference type="GO" id="GO:0009279">
    <property type="term" value="C:cell outer membrane"/>
    <property type="evidence" value="ECO:0007669"/>
    <property type="project" value="TreeGrafter"/>
</dbReference>
<dbReference type="PANTHER" id="PTHR36504">
    <property type="entry name" value="LIPOPOLYSACCHARIDE EXPORT SYSTEM PROTEIN LPTA"/>
    <property type="match status" value="1"/>
</dbReference>
<dbReference type="HOGENOM" id="CLU_095993_4_1_6"/>